<dbReference type="Proteomes" id="UP000014900">
    <property type="component" value="Chromosome"/>
</dbReference>
<evidence type="ECO:0000313" key="2">
    <source>
        <dbReference type="EMBL" id="AGP47338.1"/>
    </source>
</evidence>
<gene>
    <name evidence="2" type="ORF">M621_21695</name>
</gene>
<organism evidence="2 3">
    <name type="scientific">Serratia plymuthica S13</name>
    <dbReference type="NCBI Taxonomy" id="1348660"/>
    <lineage>
        <taxon>Bacteria</taxon>
        <taxon>Pseudomonadati</taxon>
        <taxon>Pseudomonadota</taxon>
        <taxon>Gammaproteobacteria</taxon>
        <taxon>Enterobacterales</taxon>
        <taxon>Yersiniaceae</taxon>
        <taxon>Serratia</taxon>
    </lineage>
</organism>
<dbReference type="PATRIC" id="fig|1348660.3.peg.4254"/>
<accession>S4YXQ7</accession>
<evidence type="ECO:0000313" key="3">
    <source>
        <dbReference type="Proteomes" id="UP000014900"/>
    </source>
</evidence>
<protein>
    <recommendedName>
        <fullName evidence="1">DUF2786 domain-containing protein</fullName>
    </recommendedName>
</protein>
<dbReference type="EMBL" id="CP006566">
    <property type="protein sequence ID" value="AGP47338.1"/>
    <property type="molecule type" value="Genomic_DNA"/>
</dbReference>
<dbReference type="HOGENOM" id="CLU_2425260_0_0_6"/>
<dbReference type="AlphaFoldDB" id="S4YXQ7"/>
<dbReference type="Pfam" id="PF10979">
    <property type="entry name" value="DUF2786"/>
    <property type="match status" value="1"/>
</dbReference>
<evidence type="ECO:0000259" key="1">
    <source>
        <dbReference type="Pfam" id="PF10979"/>
    </source>
</evidence>
<reference evidence="2 3" key="1">
    <citation type="journal article" date="2013" name="Genome Announc.">
        <title>Genome Sequence of Serratia plymuthica Strain S13, an Endophyte with Germination- and Plant-Growth-Promoting Activity from the Flower of Styrian Oil Pumpkin.</title>
        <authorList>
            <person name="Muller H."/>
            <person name="Furnkranz M."/>
            <person name="Grube M."/>
            <person name="Berg G."/>
        </authorList>
    </citation>
    <scope>NUCLEOTIDE SEQUENCE [LARGE SCALE GENOMIC DNA]</scope>
    <source>
        <strain evidence="2">S13</strain>
    </source>
</reference>
<proteinExistence type="predicted"/>
<dbReference type="KEGG" id="sry:M621_21695"/>
<dbReference type="InterPro" id="IPR024498">
    <property type="entry name" value="DUF2786"/>
</dbReference>
<feature type="domain" description="DUF2786" evidence="1">
    <location>
        <begin position="14"/>
        <end position="44"/>
    </location>
</feature>
<name>S4YXQ7_SERPL</name>
<sequence>MSHSKRQTRLVKLVRKLLELARSNSNAHEAGLALARAQKLMAKYCIIELEANLSTIQTAPSQGTPSEAPKLPEWMISLVWACNGLIIPDID</sequence>